<dbReference type="InterPro" id="IPR036388">
    <property type="entry name" value="WH-like_DNA-bd_sf"/>
</dbReference>
<dbReference type="Proteomes" id="UP000655830">
    <property type="component" value="Unassembled WGS sequence"/>
</dbReference>
<dbReference type="GO" id="GO:0046914">
    <property type="term" value="F:transition metal ion binding"/>
    <property type="evidence" value="ECO:0007669"/>
    <property type="project" value="InterPro"/>
</dbReference>
<accession>A0A926EER4</accession>
<name>A0A926EER4_9FIRM</name>
<evidence type="ECO:0000259" key="1">
    <source>
        <dbReference type="Pfam" id="PF02742"/>
    </source>
</evidence>
<dbReference type="PANTHER" id="PTHR33238:SF7">
    <property type="entry name" value="IRON-DEPENDENT TRANSCRIPTIONAL REGULATOR"/>
    <property type="match status" value="1"/>
</dbReference>
<gene>
    <name evidence="2" type="ORF">H8718_01365</name>
</gene>
<dbReference type="InterPro" id="IPR022689">
    <property type="entry name" value="Iron_dep_repressor"/>
</dbReference>
<feature type="domain" description="Iron dependent repressor metal binding and dimerisation" evidence="1">
    <location>
        <begin position="63"/>
        <end position="124"/>
    </location>
</feature>
<dbReference type="RefSeq" id="WP_177669203.1">
    <property type="nucleotide sequence ID" value="NZ_JACRSY010000002.1"/>
</dbReference>
<proteinExistence type="predicted"/>
<sequence length="149" mass="17792">MLSPSLEQYLIHIYELSEQNIEIKSSELTVAVNMPLKKTIQALQRMHFQKYIVYLAYQPITITDKGKEMARYLLSRNALIEEFLDILQITEHREEEKEAMKQYLSQESLEAIDHFVCFVKQYPEIIARYKVYSKRKMRTKILEPLSEEK</sequence>
<dbReference type="Gene3D" id="1.10.60.10">
    <property type="entry name" value="Iron dependent repressor, metal binding and dimerisation domain"/>
    <property type="match status" value="1"/>
</dbReference>
<dbReference type="InterPro" id="IPR050536">
    <property type="entry name" value="DtxR_MntR_Metal-Reg"/>
</dbReference>
<dbReference type="SUPFAM" id="SSF47979">
    <property type="entry name" value="Iron-dependent repressor protein, dimerization domain"/>
    <property type="match status" value="1"/>
</dbReference>
<protein>
    <submittedName>
        <fullName evidence="2">Metal-dependent transcriptional regulator</fullName>
    </submittedName>
</protein>
<dbReference type="EMBL" id="JACRSY010000002">
    <property type="protein sequence ID" value="MBC8578189.1"/>
    <property type="molecule type" value="Genomic_DNA"/>
</dbReference>
<dbReference type="SMART" id="SM00529">
    <property type="entry name" value="HTH_DTXR"/>
    <property type="match status" value="1"/>
</dbReference>
<comment type="caution">
    <text evidence="2">The sequence shown here is derived from an EMBL/GenBank/DDBJ whole genome shotgun (WGS) entry which is preliminary data.</text>
</comment>
<dbReference type="Pfam" id="PF02742">
    <property type="entry name" value="Fe_dep_repr_C"/>
    <property type="match status" value="1"/>
</dbReference>
<reference evidence="2" key="1">
    <citation type="submission" date="2020-08" db="EMBL/GenBank/DDBJ databases">
        <title>Genome public.</title>
        <authorList>
            <person name="Liu C."/>
            <person name="Sun Q."/>
        </authorList>
    </citation>
    <scope>NUCLEOTIDE SEQUENCE</scope>
    <source>
        <strain evidence="2">NSJ-12</strain>
    </source>
</reference>
<dbReference type="PANTHER" id="PTHR33238">
    <property type="entry name" value="IRON (METAL) DEPENDENT REPRESSOR, DTXR FAMILY"/>
    <property type="match status" value="1"/>
</dbReference>
<evidence type="ECO:0000313" key="3">
    <source>
        <dbReference type="Proteomes" id="UP000655830"/>
    </source>
</evidence>
<dbReference type="InterPro" id="IPR036421">
    <property type="entry name" value="Fe_dep_repressor_sf"/>
</dbReference>
<dbReference type="Gene3D" id="1.10.10.10">
    <property type="entry name" value="Winged helix-like DNA-binding domain superfamily/Winged helix DNA-binding domain"/>
    <property type="match status" value="1"/>
</dbReference>
<organism evidence="2 3">
    <name type="scientific">Zhenhengia yiwuensis</name>
    <dbReference type="NCBI Taxonomy" id="2763666"/>
    <lineage>
        <taxon>Bacteria</taxon>
        <taxon>Bacillati</taxon>
        <taxon>Bacillota</taxon>
        <taxon>Clostridia</taxon>
        <taxon>Lachnospirales</taxon>
        <taxon>Lachnospiraceae</taxon>
        <taxon>Zhenhengia</taxon>
    </lineage>
</organism>
<dbReference type="AlphaFoldDB" id="A0A926EER4"/>
<keyword evidence="3" id="KW-1185">Reference proteome</keyword>
<dbReference type="GO" id="GO:0003700">
    <property type="term" value="F:DNA-binding transcription factor activity"/>
    <property type="evidence" value="ECO:0007669"/>
    <property type="project" value="InterPro"/>
</dbReference>
<dbReference type="InterPro" id="IPR001367">
    <property type="entry name" value="Fe_dep_repressor"/>
</dbReference>
<dbReference type="GO" id="GO:0046983">
    <property type="term" value="F:protein dimerization activity"/>
    <property type="evidence" value="ECO:0007669"/>
    <property type="project" value="InterPro"/>
</dbReference>
<evidence type="ECO:0000313" key="2">
    <source>
        <dbReference type="EMBL" id="MBC8578189.1"/>
    </source>
</evidence>